<feature type="region of interest" description="Disordered" evidence="1">
    <location>
        <begin position="57"/>
        <end position="96"/>
    </location>
</feature>
<proteinExistence type="predicted"/>
<sequence>MKLCKVSGQVYYRGSSAAGSITLPAHRISAGTYETEENDGHVYTINSKELVITRDGEVISEQPVISKKKNKSTTQKPSSKTPRDEGSFSYRAPGTSCVQKGNTTTCTTPYGNYSYSYQR</sequence>
<comment type="caution">
    <text evidence="2">The sequence shown here is derived from an EMBL/GenBank/DDBJ whole genome shotgun (WGS) entry which is preliminary data.</text>
</comment>
<dbReference type="EMBL" id="SMKS01000014">
    <property type="protein sequence ID" value="TDD06829.1"/>
    <property type="molecule type" value="Genomic_DNA"/>
</dbReference>
<reference evidence="2 3" key="1">
    <citation type="submission" date="2019-03" db="EMBL/GenBank/DDBJ databases">
        <title>Draft genome sequences of novel Actinobacteria.</title>
        <authorList>
            <person name="Sahin N."/>
            <person name="Ay H."/>
            <person name="Saygin H."/>
        </authorList>
    </citation>
    <scope>NUCLEOTIDE SEQUENCE [LARGE SCALE GENOMIC DNA]</scope>
    <source>
        <strain evidence="2 3">16K309</strain>
    </source>
</reference>
<organism evidence="2 3">
    <name type="scientific">Saccharopolyspora terrae</name>
    <dbReference type="NCBI Taxonomy" id="2530384"/>
    <lineage>
        <taxon>Bacteria</taxon>
        <taxon>Bacillati</taxon>
        <taxon>Actinomycetota</taxon>
        <taxon>Actinomycetes</taxon>
        <taxon>Pseudonocardiales</taxon>
        <taxon>Pseudonocardiaceae</taxon>
        <taxon>Saccharopolyspora</taxon>
    </lineage>
</organism>
<gene>
    <name evidence="2" type="ORF">E1181_11050</name>
</gene>
<dbReference type="AlphaFoldDB" id="A0A4R4VM29"/>
<name>A0A4R4VM29_9PSEU</name>
<evidence type="ECO:0000256" key="1">
    <source>
        <dbReference type="SAM" id="MobiDB-lite"/>
    </source>
</evidence>
<dbReference type="RefSeq" id="WP_132673901.1">
    <property type="nucleotide sequence ID" value="NZ_SMKS01000014.1"/>
</dbReference>
<accession>A0A4R4VM29</accession>
<dbReference type="Proteomes" id="UP000295674">
    <property type="component" value="Unassembled WGS sequence"/>
</dbReference>
<evidence type="ECO:0000313" key="3">
    <source>
        <dbReference type="Proteomes" id="UP000295674"/>
    </source>
</evidence>
<protein>
    <submittedName>
        <fullName evidence="2">Uncharacterized protein</fullName>
    </submittedName>
</protein>
<keyword evidence="3" id="KW-1185">Reference proteome</keyword>
<dbReference type="OrthoDB" id="9905422at2"/>
<evidence type="ECO:0000313" key="2">
    <source>
        <dbReference type="EMBL" id="TDD06829.1"/>
    </source>
</evidence>